<name>A0A9P6FK99_9FUNG</name>
<protein>
    <submittedName>
        <fullName evidence="2">Uncharacterized protein</fullName>
    </submittedName>
</protein>
<dbReference type="AlphaFoldDB" id="A0A9P6FK99"/>
<proteinExistence type="predicted"/>
<gene>
    <name evidence="2" type="ORF">EC957_000098</name>
</gene>
<dbReference type="Proteomes" id="UP000723463">
    <property type="component" value="Unassembled WGS sequence"/>
</dbReference>
<evidence type="ECO:0000313" key="2">
    <source>
        <dbReference type="EMBL" id="KAF9552025.1"/>
    </source>
</evidence>
<reference evidence="2" key="1">
    <citation type="journal article" date="2020" name="Fungal Divers.">
        <title>Resolving the Mortierellaceae phylogeny through synthesis of multi-gene phylogenetics and phylogenomics.</title>
        <authorList>
            <person name="Vandepol N."/>
            <person name="Liber J."/>
            <person name="Desiro A."/>
            <person name="Na H."/>
            <person name="Kennedy M."/>
            <person name="Barry K."/>
            <person name="Grigoriev I.V."/>
            <person name="Miller A.N."/>
            <person name="O'Donnell K."/>
            <person name="Stajich J.E."/>
            <person name="Bonito G."/>
        </authorList>
    </citation>
    <scope>NUCLEOTIDE SEQUENCE</scope>
    <source>
        <strain evidence="2">NRRL 2591</strain>
    </source>
</reference>
<feature type="compositionally biased region" description="Basic and acidic residues" evidence="1">
    <location>
        <begin position="128"/>
        <end position="137"/>
    </location>
</feature>
<evidence type="ECO:0000313" key="3">
    <source>
        <dbReference type="Proteomes" id="UP000723463"/>
    </source>
</evidence>
<dbReference type="EMBL" id="JAAAXW010000001">
    <property type="protein sequence ID" value="KAF9552025.1"/>
    <property type="molecule type" value="Genomic_DNA"/>
</dbReference>
<accession>A0A9P6FK99</accession>
<organism evidence="2 3">
    <name type="scientific">Mortierella hygrophila</name>
    <dbReference type="NCBI Taxonomy" id="979708"/>
    <lineage>
        <taxon>Eukaryota</taxon>
        <taxon>Fungi</taxon>
        <taxon>Fungi incertae sedis</taxon>
        <taxon>Mucoromycota</taxon>
        <taxon>Mortierellomycotina</taxon>
        <taxon>Mortierellomycetes</taxon>
        <taxon>Mortierellales</taxon>
        <taxon>Mortierellaceae</taxon>
        <taxon>Mortierella</taxon>
    </lineage>
</organism>
<feature type="compositionally biased region" description="Basic and acidic residues" evidence="1">
    <location>
        <begin position="90"/>
        <end position="99"/>
    </location>
</feature>
<feature type="region of interest" description="Disordered" evidence="1">
    <location>
        <begin position="90"/>
        <end position="140"/>
    </location>
</feature>
<sequence>MASQLSKVYSMEMPADRSEYNYPITNITYHLPESPHPERGEAAAQKAFRRILDSYSENERLADTFQVELDKRTQIANERKAEERRVRLERQRVAQEEKRSKKLGKNHKAQKQRTVSAKFRRQSLQQPYEHDECDKFSRGHKGKWGADGGFEIEFVGIRSSSPSPFPASS</sequence>
<evidence type="ECO:0000256" key="1">
    <source>
        <dbReference type="SAM" id="MobiDB-lite"/>
    </source>
</evidence>
<comment type="caution">
    <text evidence="2">The sequence shown here is derived from an EMBL/GenBank/DDBJ whole genome shotgun (WGS) entry which is preliminary data.</text>
</comment>
<keyword evidence="3" id="KW-1185">Reference proteome</keyword>
<feature type="compositionally biased region" description="Basic residues" evidence="1">
    <location>
        <begin position="100"/>
        <end position="111"/>
    </location>
</feature>